<evidence type="ECO:0000313" key="3">
    <source>
        <dbReference type="Proteomes" id="UP000553776"/>
    </source>
</evidence>
<evidence type="ECO:0000313" key="2">
    <source>
        <dbReference type="EMBL" id="MBB6690723.1"/>
    </source>
</evidence>
<feature type="transmembrane region" description="Helical" evidence="1">
    <location>
        <begin position="34"/>
        <end position="55"/>
    </location>
</feature>
<keyword evidence="1" id="KW-0812">Transmembrane</keyword>
<organism evidence="2 3">
    <name type="scientific">Cohnella xylanilytica</name>
    <dbReference type="NCBI Taxonomy" id="557555"/>
    <lineage>
        <taxon>Bacteria</taxon>
        <taxon>Bacillati</taxon>
        <taxon>Bacillota</taxon>
        <taxon>Bacilli</taxon>
        <taxon>Bacillales</taxon>
        <taxon>Paenibacillaceae</taxon>
        <taxon>Cohnella</taxon>
    </lineage>
</organism>
<dbReference type="RefSeq" id="WP_146250333.1">
    <property type="nucleotide sequence ID" value="NZ_JACJVR010000015.1"/>
</dbReference>
<dbReference type="EMBL" id="JACJVR010000015">
    <property type="protein sequence ID" value="MBB6690723.1"/>
    <property type="molecule type" value="Genomic_DNA"/>
</dbReference>
<sequence length="102" mass="11682">MLAATRDIRLALPLKHLPGKGREKHLHTISALSAMWLFLLWNFPFSVYTIFLTFINQEEHLPDFSWGAPLDALPVNPTTLFLRLNLNLSGENVKNLLRSSRN</sequence>
<gene>
    <name evidence="2" type="ORF">H7B90_04820</name>
</gene>
<accession>A0A841TX42</accession>
<protein>
    <submittedName>
        <fullName evidence="2">Uncharacterized protein</fullName>
    </submittedName>
</protein>
<keyword evidence="3" id="KW-1185">Reference proteome</keyword>
<keyword evidence="1" id="KW-0472">Membrane</keyword>
<comment type="caution">
    <text evidence="2">The sequence shown here is derived from an EMBL/GenBank/DDBJ whole genome shotgun (WGS) entry which is preliminary data.</text>
</comment>
<dbReference type="Proteomes" id="UP000553776">
    <property type="component" value="Unassembled WGS sequence"/>
</dbReference>
<reference evidence="2 3" key="1">
    <citation type="submission" date="2020-08" db="EMBL/GenBank/DDBJ databases">
        <title>Cohnella phylogeny.</title>
        <authorList>
            <person name="Dunlap C."/>
        </authorList>
    </citation>
    <scope>NUCLEOTIDE SEQUENCE [LARGE SCALE GENOMIC DNA]</scope>
    <source>
        <strain evidence="2 3">DSM 25239</strain>
    </source>
</reference>
<proteinExistence type="predicted"/>
<keyword evidence="1" id="KW-1133">Transmembrane helix</keyword>
<dbReference type="AlphaFoldDB" id="A0A841TX42"/>
<name>A0A841TX42_9BACL</name>
<evidence type="ECO:0000256" key="1">
    <source>
        <dbReference type="SAM" id="Phobius"/>
    </source>
</evidence>